<dbReference type="RefSeq" id="WP_088765549.1">
    <property type="nucleotide sequence ID" value="NZ_CP022123.1"/>
</dbReference>
<name>A0A241Q4A5_FUSNP</name>
<evidence type="ECO:0000313" key="1">
    <source>
        <dbReference type="EMBL" id="ASG29576.1"/>
    </source>
</evidence>
<protein>
    <recommendedName>
        <fullName evidence="5">ParB/Sulfiredoxin domain-containing protein</fullName>
    </recommendedName>
</protein>
<dbReference type="AlphaFoldDB" id="A0A241Q4A5"/>
<reference evidence="2 4" key="1">
    <citation type="submission" date="2017-06" db="EMBL/GenBank/DDBJ databases">
        <title>Draft genome sequence of Fusobacterium nucleatum subsp. polymorphum KCOM 1248 (=ChDC F113).</title>
        <authorList>
            <person name="Kook J.-K."/>
            <person name="Park S.-N."/>
            <person name="Lim Y.K."/>
            <person name="Roh H."/>
        </authorList>
    </citation>
    <scope>NUCLEOTIDE SEQUENCE [LARGE SCALE GENOMIC DNA]</scope>
    <source>
        <strain evidence="2">KCOM 1248</strain>
        <strain evidence="4">KCOM 1248 (ChDC F113)</strain>
    </source>
</reference>
<reference evidence="1 3" key="2">
    <citation type="submission" date="2017-06" db="EMBL/GenBank/DDBJ databases">
        <title>Genome sequencing of Fusobacterium nucleatum subsp. polymorphum KCOM 1275 (=ChDC F310).</title>
        <authorList>
            <person name="Kook J.-K."/>
            <person name="Park S.-N."/>
            <person name="Lim Y.K."/>
            <person name="Roh H."/>
        </authorList>
    </citation>
    <scope>NUCLEOTIDE SEQUENCE [LARGE SCALE GENOMIC DNA]</scope>
    <source>
        <strain evidence="1 3">KCOM 1275</strain>
    </source>
</reference>
<proteinExistence type="predicted"/>
<dbReference type="Proteomes" id="UP000223525">
    <property type="component" value="Unassembled WGS sequence"/>
</dbReference>
<organism evidence="1 3">
    <name type="scientific">Fusobacterium nucleatum subsp. polymorphum</name>
    <name type="common">Fusobacterium polymorphum</name>
    <dbReference type="NCBI Taxonomy" id="76857"/>
    <lineage>
        <taxon>Bacteria</taxon>
        <taxon>Fusobacteriati</taxon>
        <taxon>Fusobacteriota</taxon>
        <taxon>Fusobacteriia</taxon>
        <taxon>Fusobacteriales</taxon>
        <taxon>Fusobacteriaceae</taxon>
        <taxon>Fusobacterium</taxon>
    </lineage>
</organism>
<evidence type="ECO:0000313" key="2">
    <source>
        <dbReference type="EMBL" id="PHH99886.1"/>
    </source>
</evidence>
<dbReference type="Proteomes" id="UP000197638">
    <property type="component" value="Chromosome"/>
</dbReference>
<dbReference type="EMBL" id="NIRK01000001">
    <property type="protein sequence ID" value="PHH99886.1"/>
    <property type="molecule type" value="Genomic_DNA"/>
</dbReference>
<evidence type="ECO:0000313" key="4">
    <source>
        <dbReference type="Proteomes" id="UP000223525"/>
    </source>
</evidence>
<accession>A0A241Q4A5</accession>
<sequence>MEILKKIFKRKKENISNESKEDELVNVEFFIKPWLYKINFTFADENNPCYSKRDCYKEATGECLLEKKDYKQKEGPVEVYDSCLGLKNYLEKFPRPYSTLPFITSSDGKVFNVNDGQHRLCVAIREKIEVYVNAQIPKSKIKELEIENETDIHICNY</sequence>
<evidence type="ECO:0000313" key="3">
    <source>
        <dbReference type="Proteomes" id="UP000197638"/>
    </source>
</evidence>
<dbReference type="EMBL" id="CP022123">
    <property type="protein sequence ID" value="ASG29576.1"/>
    <property type="molecule type" value="Genomic_DNA"/>
</dbReference>
<evidence type="ECO:0008006" key="5">
    <source>
        <dbReference type="Google" id="ProtNLM"/>
    </source>
</evidence>
<gene>
    <name evidence="2" type="ORF">CA836_09640</name>
    <name evidence="1" type="ORF">CBG61_12315</name>
</gene>